<protein>
    <submittedName>
        <fullName evidence="1">Alpha-D-ribose 1-methylphosphonate 5-triphosphate synthase subunit PhnH</fullName>
        <ecNumber evidence="1">2.7.8.37</ecNumber>
    </submittedName>
</protein>
<proteinExistence type="predicted"/>
<dbReference type="RefSeq" id="WP_307281402.1">
    <property type="nucleotide sequence ID" value="NZ_JAUSVX010000015.1"/>
</dbReference>
<organism evidence="1 2">
    <name type="scientific">Labrys wisconsinensis</name>
    <dbReference type="NCBI Taxonomy" id="425677"/>
    <lineage>
        <taxon>Bacteria</taxon>
        <taxon>Pseudomonadati</taxon>
        <taxon>Pseudomonadota</taxon>
        <taxon>Alphaproteobacteria</taxon>
        <taxon>Hyphomicrobiales</taxon>
        <taxon>Xanthobacteraceae</taxon>
        <taxon>Labrys</taxon>
    </lineage>
</organism>
<reference evidence="1 2" key="1">
    <citation type="submission" date="2023-07" db="EMBL/GenBank/DDBJ databases">
        <title>Genomic Encyclopedia of Type Strains, Phase IV (KMG-IV): sequencing the most valuable type-strain genomes for metagenomic binning, comparative biology and taxonomic classification.</title>
        <authorList>
            <person name="Goeker M."/>
        </authorList>
    </citation>
    <scope>NUCLEOTIDE SEQUENCE [LARGE SCALE GENOMIC DNA]</scope>
    <source>
        <strain evidence="1 2">DSM 19619</strain>
    </source>
</reference>
<dbReference type="EC" id="2.7.8.37" evidence="1"/>
<dbReference type="SUPFAM" id="SSF159709">
    <property type="entry name" value="PhnH-like"/>
    <property type="match status" value="1"/>
</dbReference>
<dbReference type="GO" id="GO:0061693">
    <property type="term" value="F:alpha-D-ribose 1-methylphosphonate 5-triphosphate synthase activity"/>
    <property type="evidence" value="ECO:0007669"/>
    <property type="project" value="UniProtKB-EC"/>
</dbReference>
<dbReference type="NCBIfam" id="TIGR03292">
    <property type="entry name" value="PhnH_redo"/>
    <property type="match status" value="1"/>
</dbReference>
<sequence>MTFDLASPSSAFLGFADPPRDSQVTFRALMDAMSRPAQPVPLTVACDMPPTLDPVVAAVGLTLLDETTPAWVDRRLIDQESIDFLRHHAEVTLAEEPEEAAFVILGCGSDSADVLQRLSRGTRSEPETSATAIVALTNGGEPLDYVAKGPGIENAVVLSLSSASRSLIDAAQLLNADFPLGIELILCIGETLVGLPRTTRLTLCRTPS</sequence>
<dbReference type="EMBL" id="JAUSVX010000015">
    <property type="protein sequence ID" value="MDQ0473309.1"/>
    <property type="molecule type" value="Genomic_DNA"/>
</dbReference>
<accession>A0ABU0JJ73</accession>
<dbReference type="Gene3D" id="3.40.50.11310">
    <property type="entry name" value="Bacterial phosphonate metabolism protein PhnH"/>
    <property type="match status" value="1"/>
</dbReference>
<keyword evidence="2" id="KW-1185">Reference proteome</keyword>
<dbReference type="Proteomes" id="UP001242480">
    <property type="component" value="Unassembled WGS sequence"/>
</dbReference>
<dbReference type="Pfam" id="PF05845">
    <property type="entry name" value="PhnH"/>
    <property type="match status" value="1"/>
</dbReference>
<gene>
    <name evidence="1" type="ORF">QO011_006343</name>
</gene>
<evidence type="ECO:0000313" key="2">
    <source>
        <dbReference type="Proteomes" id="UP001242480"/>
    </source>
</evidence>
<name>A0ABU0JJ73_9HYPH</name>
<evidence type="ECO:0000313" key="1">
    <source>
        <dbReference type="EMBL" id="MDQ0473309.1"/>
    </source>
</evidence>
<comment type="caution">
    <text evidence="1">The sequence shown here is derived from an EMBL/GenBank/DDBJ whole genome shotgun (WGS) entry which is preliminary data.</text>
</comment>
<keyword evidence="1" id="KW-0808">Transferase</keyword>
<dbReference type="PIRSF" id="PIRSF020680">
    <property type="entry name" value="PhnH"/>
    <property type="match status" value="1"/>
</dbReference>
<dbReference type="InterPro" id="IPR008772">
    <property type="entry name" value="Phosphonate_metab_PhnH"/>
</dbReference>
<dbReference type="InterPro" id="IPR038058">
    <property type="entry name" value="PhnH-like_sp"/>
</dbReference>